<dbReference type="Gene3D" id="3.40.50.2000">
    <property type="entry name" value="Glycogen Phosphorylase B"/>
    <property type="match status" value="2"/>
</dbReference>
<sequence>MSRILLVSYYYPPYPYGGALRFKSLFRHLKEKKHDVKLLTAGKEGYDEREKIIYVEDSFKRDEIKRGRGFLRSINPLPDTMIKWSWNVCMFIENNYDEYDRIVITAPPFSLPMFLSIRHSKEYLSKFILDVRDILYNGALRDYRMFFPKITDKKIERKIFEKFSTFTTNVNHQAHLLHKRYEVNVEVVLNNYDDEYNAKTVDIKHPAFVYTGKIDKIRFNEEMFLGFNEYLKTHEGFIYIAGEDNDSLLKKYLSKNIIYLKTLSREASEDLIYSADGGLMMHSFDIKDSKSVFSYKITDYSKYGKPIIYVGPKTEASKFISEKNIGICVNKKETNKIAEAFVLLYQNRDKFGNSQKYFDKPFINSILDL</sequence>
<name>A0A350HC08_UNCW3</name>
<reference evidence="1 2" key="1">
    <citation type="journal article" date="2018" name="Nat. Biotechnol.">
        <title>A standardized bacterial taxonomy based on genome phylogeny substantially revises the tree of life.</title>
        <authorList>
            <person name="Parks D.H."/>
            <person name="Chuvochina M."/>
            <person name="Waite D.W."/>
            <person name="Rinke C."/>
            <person name="Skarshewski A."/>
            <person name="Chaumeil P.A."/>
            <person name="Hugenholtz P."/>
        </authorList>
    </citation>
    <scope>NUCLEOTIDE SEQUENCE [LARGE SCALE GENOMIC DNA]</scope>
    <source>
        <strain evidence="1">UBA9956</strain>
    </source>
</reference>
<evidence type="ECO:0000313" key="1">
    <source>
        <dbReference type="EMBL" id="HAV93074.1"/>
    </source>
</evidence>
<dbReference type="EMBL" id="DMZY01000233">
    <property type="protein sequence ID" value="HAV93074.1"/>
    <property type="molecule type" value="Genomic_DNA"/>
</dbReference>
<accession>A0A350HC08</accession>
<proteinExistence type="predicted"/>
<dbReference type="SUPFAM" id="SSF53756">
    <property type="entry name" value="UDP-Glycosyltransferase/glycogen phosphorylase"/>
    <property type="match status" value="1"/>
</dbReference>
<evidence type="ECO:0008006" key="3">
    <source>
        <dbReference type="Google" id="ProtNLM"/>
    </source>
</evidence>
<organism evidence="1 2">
    <name type="scientific">candidate division WOR-3 bacterium</name>
    <dbReference type="NCBI Taxonomy" id="2052148"/>
    <lineage>
        <taxon>Bacteria</taxon>
        <taxon>Bacteria division WOR-3</taxon>
    </lineage>
</organism>
<evidence type="ECO:0000313" key="2">
    <source>
        <dbReference type="Proteomes" id="UP000264062"/>
    </source>
</evidence>
<dbReference type="Proteomes" id="UP000264062">
    <property type="component" value="Unassembled WGS sequence"/>
</dbReference>
<comment type="caution">
    <text evidence="1">The sequence shown here is derived from an EMBL/GenBank/DDBJ whole genome shotgun (WGS) entry which is preliminary data.</text>
</comment>
<protein>
    <recommendedName>
        <fullName evidence="3">Glycosyltransferase subfamily 4-like N-terminal domain-containing protein</fullName>
    </recommendedName>
</protein>
<dbReference type="AlphaFoldDB" id="A0A350HC08"/>
<gene>
    <name evidence="1" type="ORF">DCW38_07850</name>
</gene>